<dbReference type="Gene3D" id="3.30.70.1730">
    <property type="match status" value="1"/>
</dbReference>
<reference evidence="8" key="1">
    <citation type="submission" date="2021-01" db="EMBL/GenBank/DDBJ databases">
        <title>Whole genome shotgun sequence of Virgisporangium aurantiacum NBRC 16421.</title>
        <authorList>
            <person name="Komaki H."/>
            <person name="Tamura T."/>
        </authorList>
    </citation>
    <scope>NUCLEOTIDE SEQUENCE</scope>
    <source>
        <strain evidence="8">NBRC 16421</strain>
    </source>
</reference>
<dbReference type="CDD" id="cd05797">
    <property type="entry name" value="Ribosomal_L10"/>
    <property type="match status" value="1"/>
</dbReference>
<dbReference type="InterPro" id="IPR002363">
    <property type="entry name" value="Ribosomal_uL10_CS_bac"/>
</dbReference>
<dbReference type="GO" id="GO:0015934">
    <property type="term" value="C:large ribosomal subunit"/>
    <property type="evidence" value="ECO:0007669"/>
    <property type="project" value="InterPro"/>
</dbReference>
<dbReference type="EMBL" id="BOPG01000072">
    <property type="protein sequence ID" value="GIJ61881.1"/>
    <property type="molecule type" value="Genomic_DNA"/>
</dbReference>
<evidence type="ECO:0000256" key="1">
    <source>
        <dbReference type="ARBA" id="ARBA00002633"/>
    </source>
</evidence>
<keyword evidence="7" id="KW-0699">rRNA-binding</keyword>
<accession>A0A8J3ZHZ9</accession>
<dbReference type="GO" id="GO:0006412">
    <property type="term" value="P:translation"/>
    <property type="evidence" value="ECO:0007669"/>
    <property type="project" value="UniProtKB-UniRule"/>
</dbReference>
<dbReference type="HAMAP" id="MF_00362">
    <property type="entry name" value="Ribosomal_uL10"/>
    <property type="match status" value="1"/>
</dbReference>
<dbReference type="Pfam" id="PF00466">
    <property type="entry name" value="Ribosomal_L10"/>
    <property type="match status" value="1"/>
</dbReference>
<dbReference type="InterPro" id="IPR022973">
    <property type="entry name" value="Ribosomal_uL10_bac"/>
</dbReference>
<keyword evidence="7" id="KW-0694">RNA-binding</keyword>
<evidence type="ECO:0000313" key="8">
    <source>
        <dbReference type="EMBL" id="GIJ61881.1"/>
    </source>
</evidence>
<dbReference type="RefSeq" id="WP_204007145.1">
    <property type="nucleotide sequence ID" value="NZ_BOPG01000072.1"/>
</dbReference>
<evidence type="ECO:0000256" key="3">
    <source>
        <dbReference type="ARBA" id="ARBA00022980"/>
    </source>
</evidence>
<evidence type="ECO:0000256" key="5">
    <source>
        <dbReference type="ARBA" id="ARBA00026025"/>
    </source>
</evidence>
<dbReference type="InterPro" id="IPR001790">
    <property type="entry name" value="Ribosomal_uL10"/>
</dbReference>
<organism evidence="8 9">
    <name type="scientific">Virgisporangium aurantiacum</name>
    <dbReference type="NCBI Taxonomy" id="175570"/>
    <lineage>
        <taxon>Bacteria</taxon>
        <taxon>Bacillati</taxon>
        <taxon>Actinomycetota</taxon>
        <taxon>Actinomycetes</taxon>
        <taxon>Micromonosporales</taxon>
        <taxon>Micromonosporaceae</taxon>
        <taxon>Virgisporangium</taxon>
    </lineage>
</organism>
<dbReference type="AlphaFoldDB" id="A0A8J3ZHZ9"/>
<name>A0A8J3ZHZ9_9ACTN</name>
<dbReference type="InterPro" id="IPR043141">
    <property type="entry name" value="Ribosomal_uL10-like_sf"/>
</dbReference>
<gene>
    <name evidence="7 8" type="primary">rplJ</name>
    <name evidence="8" type="ORF">Vau01_093970</name>
</gene>
<sequence>MTDKPVRADKATAVAELTDQFRDSSAALITEYRGLTVAQLKELRRSLGRETTYAVAKNTLAKRAATEAGIAGLDTLFTGPTALAFVSGDPVEAAKSLRDFAKTNPLLVIKGGVFEGKSVSADEVRQLADLESRDVLLAKLAGAMKANLSKAAATFQAPLTQMARLAAALQEKQGAGAEAAAE</sequence>
<evidence type="ECO:0000256" key="4">
    <source>
        <dbReference type="ARBA" id="ARBA00023274"/>
    </source>
</evidence>
<dbReference type="PROSITE" id="PS01109">
    <property type="entry name" value="RIBOSOMAL_L10"/>
    <property type="match status" value="1"/>
</dbReference>
<protein>
    <recommendedName>
        <fullName evidence="6 7">Large ribosomal subunit protein uL10</fullName>
    </recommendedName>
</protein>
<evidence type="ECO:0000256" key="2">
    <source>
        <dbReference type="ARBA" id="ARBA00008889"/>
    </source>
</evidence>
<evidence type="ECO:0000313" key="9">
    <source>
        <dbReference type="Proteomes" id="UP000612585"/>
    </source>
</evidence>
<evidence type="ECO:0000256" key="6">
    <source>
        <dbReference type="ARBA" id="ARBA00035202"/>
    </source>
</evidence>
<dbReference type="Gene3D" id="6.10.250.290">
    <property type="match status" value="1"/>
</dbReference>
<dbReference type="NCBIfam" id="NF000955">
    <property type="entry name" value="PRK00099.1-1"/>
    <property type="match status" value="1"/>
</dbReference>
<dbReference type="Proteomes" id="UP000612585">
    <property type="component" value="Unassembled WGS sequence"/>
</dbReference>
<keyword evidence="9" id="KW-1185">Reference proteome</keyword>
<comment type="subunit">
    <text evidence="5 7">Part of the ribosomal stalk of the 50S ribosomal subunit. The N-terminus interacts with L11 and the large rRNA to form the base of the stalk. The C-terminus forms an elongated spine to which L12 dimers bind in a sequential fashion forming a multimeric L10(L12)X complex.</text>
</comment>
<dbReference type="PANTHER" id="PTHR11560">
    <property type="entry name" value="39S RIBOSOMAL PROTEIN L10, MITOCHONDRIAL"/>
    <property type="match status" value="1"/>
</dbReference>
<dbReference type="SUPFAM" id="SSF160369">
    <property type="entry name" value="Ribosomal protein L10-like"/>
    <property type="match status" value="1"/>
</dbReference>
<comment type="caution">
    <text evidence="8">The sequence shown here is derived from an EMBL/GenBank/DDBJ whole genome shotgun (WGS) entry which is preliminary data.</text>
</comment>
<dbReference type="GO" id="GO:0070180">
    <property type="term" value="F:large ribosomal subunit rRNA binding"/>
    <property type="evidence" value="ECO:0007669"/>
    <property type="project" value="UniProtKB-UniRule"/>
</dbReference>
<comment type="function">
    <text evidence="1 7">Forms part of the ribosomal stalk, playing a central role in the interaction of the ribosome with GTP-bound translation factors.</text>
</comment>
<dbReference type="InterPro" id="IPR047865">
    <property type="entry name" value="Ribosomal_uL10_bac_type"/>
</dbReference>
<keyword evidence="4 7" id="KW-0687">Ribonucleoprotein</keyword>
<evidence type="ECO:0000256" key="7">
    <source>
        <dbReference type="HAMAP-Rule" id="MF_00362"/>
    </source>
</evidence>
<dbReference type="GO" id="GO:0003735">
    <property type="term" value="F:structural constituent of ribosome"/>
    <property type="evidence" value="ECO:0007669"/>
    <property type="project" value="InterPro"/>
</dbReference>
<comment type="similarity">
    <text evidence="2 7">Belongs to the universal ribosomal protein uL10 family.</text>
</comment>
<keyword evidence="3 7" id="KW-0689">Ribosomal protein</keyword>
<proteinExistence type="inferred from homology"/>